<evidence type="ECO:0000256" key="3">
    <source>
        <dbReference type="ARBA" id="ARBA00022487"/>
    </source>
</evidence>
<dbReference type="GO" id="GO:0051723">
    <property type="term" value="F:protein methylesterase activity"/>
    <property type="evidence" value="ECO:0007669"/>
    <property type="project" value="UniProtKB-EC"/>
</dbReference>
<dbReference type="PANTHER" id="PTHR14189">
    <property type="entry name" value="PROTEIN PHOSPHATASE METHYLESTERASE-1 RELATED"/>
    <property type="match status" value="1"/>
</dbReference>
<accession>L0P701</accession>
<dbReference type="InterPro" id="IPR016812">
    <property type="entry name" value="PPase_methylesterase_euk"/>
</dbReference>
<keyword evidence="4 6" id="KW-0378">Hydrolase</keyword>
<comment type="caution">
    <text evidence="10">The sequence shown here is derived from an EMBL/GenBank/DDBJ whole genome shotgun (WGS) entry which is preliminary data.</text>
</comment>
<comment type="function">
    <text evidence="6">Demethylates proteins that have been reversibly carboxymethylated.</text>
</comment>
<feature type="active site" evidence="7">
    <location>
        <position position="307"/>
    </location>
</feature>
<dbReference type="EMBL" id="CAKM01000023">
    <property type="protein sequence ID" value="CCJ28172.1"/>
    <property type="molecule type" value="Genomic_DNA"/>
</dbReference>
<proteinExistence type="inferred from homology"/>
<feature type="active site" evidence="7">
    <location>
        <position position="151"/>
    </location>
</feature>
<evidence type="ECO:0000313" key="9">
    <source>
        <dbReference type="EMBL" id="CCJ28172.1"/>
    </source>
</evidence>
<evidence type="ECO:0000256" key="2">
    <source>
        <dbReference type="ARBA" id="ARBA00020672"/>
    </source>
</evidence>
<feature type="active site" evidence="7">
    <location>
        <position position="176"/>
    </location>
</feature>
<evidence type="ECO:0000259" key="8">
    <source>
        <dbReference type="Pfam" id="PF12697"/>
    </source>
</evidence>
<dbReference type="VEuPathDB" id="FungiDB:PNEJI1_002708"/>
<dbReference type="VEuPathDB" id="FungiDB:PNEJI1_003164"/>
<evidence type="ECO:0000256" key="7">
    <source>
        <dbReference type="PIRSR" id="PIRSR022950-1"/>
    </source>
</evidence>
<feature type="domain" description="AB hydrolase-1" evidence="8">
    <location>
        <begin position="65"/>
        <end position="319"/>
    </location>
</feature>
<dbReference type="Proteomes" id="UP000010422">
    <property type="component" value="Unassembled WGS sequence"/>
</dbReference>
<organism evidence="11">
    <name type="scientific">Pneumocystis jirovecii</name>
    <name type="common">Human pneumocystis pneumonia agent</name>
    <dbReference type="NCBI Taxonomy" id="42068"/>
    <lineage>
        <taxon>Eukaryota</taxon>
        <taxon>Fungi</taxon>
        <taxon>Dikarya</taxon>
        <taxon>Ascomycota</taxon>
        <taxon>Taphrinomycotina</taxon>
        <taxon>Pneumocystomycetes</taxon>
        <taxon>Pneumocystaceae</taxon>
        <taxon>Pneumocystis</taxon>
    </lineage>
</organism>
<evidence type="ECO:0000256" key="1">
    <source>
        <dbReference type="ARBA" id="ARBA00008645"/>
    </source>
</evidence>
<dbReference type="Pfam" id="PF12697">
    <property type="entry name" value="Abhydrolase_6"/>
    <property type="match status" value="1"/>
</dbReference>
<gene>
    <name evidence="9" type="ORF">PNEJI1_002708</name>
    <name evidence="10" type="ORF">PNEJI1_003164</name>
</gene>
<dbReference type="PIRSF" id="PIRSF022950">
    <property type="entry name" value="PPase_methylesterase_euk"/>
    <property type="match status" value="1"/>
</dbReference>
<dbReference type="PANTHER" id="PTHR14189:SF0">
    <property type="entry name" value="PROTEIN PHOSPHATASE METHYLESTERASE 1"/>
    <property type="match status" value="1"/>
</dbReference>
<name>L0P701_PNEJI</name>
<evidence type="ECO:0000313" key="11">
    <source>
        <dbReference type="Proteomes" id="UP000010422"/>
    </source>
</evidence>
<dbReference type="Gene3D" id="3.40.50.1820">
    <property type="entry name" value="alpha/beta hydrolase"/>
    <property type="match status" value="1"/>
</dbReference>
<reference evidence="10 11" key="1">
    <citation type="journal article" date="2012" name="MBio">
        <title>De novo assembly of the Pneumocystis jirovecii genome from a single bronchoalveolar lavage fluid specimen from a patient.</title>
        <authorList>
            <person name="Cisse O.H."/>
            <person name="Pagni M."/>
            <person name="Hauser P.M."/>
        </authorList>
    </citation>
    <scope>NUCLEOTIDE SEQUENCE [LARGE SCALE GENOMIC DNA]</scope>
    <source>
        <strain evidence="10 11">SE8</strain>
    </source>
</reference>
<protein>
    <recommendedName>
        <fullName evidence="2 6">Protein phosphatase methylesterase 1</fullName>
        <shortName evidence="6">PME-1</shortName>
        <ecNumber evidence="6">3.1.1.-</ecNumber>
    </recommendedName>
</protein>
<dbReference type="AlphaFoldDB" id="L0P701"/>
<sequence>MQIFPGDLCAFCSGQKSISMNKASNNLNSLWSGYFEESLKLSSFRVYITRPKWLNVQKERVQTFFVMHHGAGSCGLSFACLAKEITSLVDGECGILAYDIRGHGDSDDILKDGKMDLRLDELCKDFVLMLELVREYLGYKETMEIILVGHSLGGAVLTYVAKERLVPGIIGCVVLDIVEGSVISSFSKMTYYFSKRPKAFDTIEECIDWHLKNKVVKNEQSLRISVPMLLKKLPVQNATHGKWIWRVNLSETQPFWLNWFSGLSECFLAIPTPKLLVLSNTDRLDKTLMIAQMQGKFQLVTIHDTGHFLHEDEPKVTAKTLITFWRRNQKHLPIKKT</sequence>
<comment type="catalytic activity">
    <reaction evidence="5">
        <text>[phosphatase 2A protein]-C-terminal L-leucine methyl ester + H2O = [phosphatase 2A protein]-C-terminal L-leucine + methanol + H(+)</text>
        <dbReference type="Rhea" id="RHEA:48548"/>
        <dbReference type="Rhea" id="RHEA-COMP:12134"/>
        <dbReference type="Rhea" id="RHEA-COMP:12135"/>
        <dbReference type="ChEBI" id="CHEBI:15377"/>
        <dbReference type="ChEBI" id="CHEBI:15378"/>
        <dbReference type="ChEBI" id="CHEBI:17790"/>
        <dbReference type="ChEBI" id="CHEBI:90516"/>
        <dbReference type="ChEBI" id="CHEBI:90517"/>
        <dbReference type="EC" id="3.1.1.89"/>
    </reaction>
</comment>
<dbReference type="InterPro" id="IPR029058">
    <property type="entry name" value="AB_hydrolase_fold"/>
</dbReference>
<dbReference type="EMBL" id="CAKM01000025">
    <property type="protein sequence ID" value="CCJ28191.1"/>
    <property type="molecule type" value="Genomic_DNA"/>
</dbReference>
<evidence type="ECO:0000256" key="4">
    <source>
        <dbReference type="ARBA" id="ARBA00022801"/>
    </source>
</evidence>
<evidence type="ECO:0000256" key="5">
    <source>
        <dbReference type="ARBA" id="ARBA00049203"/>
    </source>
</evidence>
<evidence type="ECO:0000256" key="6">
    <source>
        <dbReference type="PIRNR" id="PIRNR022950"/>
    </source>
</evidence>
<dbReference type="SUPFAM" id="SSF53474">
    <property type="entry name" value="alpha/beta-Hydrolases"/>
    <property type="match status" value="1"/>
</dbReference>
<comment type="similarity">
    <text evidence="1 6">Belongs to the AB hydrolase superfamily.</text>
</comment>
<keyword evidence="3 6" id="KW-0719">Serine esterase</keyword>
<dbReference type="STRING" id="1209962.L0P701"/>
<dbReference type="FunCoup" id="L0P701">
    <property type="interactions" value="404"/>
</dbReference>
<dbReference type="InterPro" id="IPR000073">
    <property type="entry name" value="AB_hydrolase_1"/>
</dbReference>
<evidence type="ECO:0000313" key="10">
    <source>
        <dbReference type="EMBL" id="CCJ28191.1"/>
    </source>
</evidence>
<dbReference type="EC" id="3.1.1.-" evidence="6"/>